<dbReference type="PANTHER" id="PTHR21519">
    <property type="entry name" value="PDZ DOMAIN-CONTAINING PROTEIN 8"/>
    <property type="match status" value="1"/>
</dbReference>
<feature type="transmembrane region" description="Helical" evidence="6">
    <location>
        <begin position="6"/>
        <end position="25"/>
    </location>
</feature>
<organism evidence="10 11">
    <name type="scientific">Tegillarca granosa</name>
    <name type="common">Malaysian cockle</name>
    <name type="synonym">Anadara granosa</name>
    <dbReference type="NCBI Taxonomy" id="220873"/>
    <lineage>
        <taxon>Eukaryota</taxon>
        <taxon>Metazoa</taxon>
        <taxon>Spiralia</taxon>
        <taxon>Lophotrochozoa</taxon>
        <taxon>Mollusca</taxon>
        <taxon>Bivalvia</taxon>
        <taxon>Autobranchia</taxon>
        <taxon>Pteriomorphia</taxon>
        <taxon>Arcoida</taxon>
        <taxon>Arcoidea</taxon>
        <taxon>Arcidae</taxon>
        <taxon>Tegillarca</taxon>
    </lineage>
</organism>
<evidence type="ECO:0000256" key="5">
    <source>
        <dbReference type="ARBA" id="ARBA00023136"/>
    </source>
</evidence>
<dbReference type="EMBL" id="JARBDR010000923">
    <property type="protein sequence ID" value="KAJ8298224.1"/>
    <property type="molecule type" value="Genomic_DNA"/>
</dbReference>
<evidence type="ECO:0000256" key="4">
    <source>
        <dbReference type="ARBA" id="ARBA00023121"/>
    </source>
</evidence>
<gene>
    <name evidence="10" type="ORF">KUTeg_024755</name>
</gene>
<keyword evidence="4" id="KW-0446">Lipid-binding</keyword>
<feature type="domain" description="C2" evidence="7">
    <location>
        <begin position="434"/>
        <end position="588"/>
    </location>
</feature>
<dbReference type="SUPFAM" id="SSF49562">
    <property type="entry name" value="C2 domain (Calcium/lipid-binding domain, CaLB)"/>
    <property type="match status" value="1"/>
</dbReference>
<comment type="caution">
    <text evidence="10">The sequence shown here is derived from an EMBL/GenBank/DDBJ whole genome shotgun (WGS) entry which is preliminary data.</text>
</comment>
<dbReference type="InterPro" id="IPR031468">
    <property type="entry name" value="SMP_LBD"/>
</dbReference>
<dbReference type="CDD" id="cd21674">
    <property type="entry name" value="SMP_PDZD8"/>
    <property type="match status" value="1"/>
</dbReference>
<dbReference type="InterPro" id="IPR039275">
    <property type="entry name" value="PDZD8"/>
</dbReference>
<dbReference type="PROSITE" id="PS50004">
    <property type="entry name" value="C2"/>
    <property type="match status" value="1"/>
</dbReference>
<feature type="domain" description="PDZ" evidence="8">
    <location>
        <begin position="302"/>
        <end position="385"/>
    </location>
</feature>
<dbReference type="PANTHER" id="PTHR21519:SF1">
    <property type="entry name" value="PDZ DOMAIN-CONTAINING PROTEIN 8"/>
    <property type="match status" value="1"/>
</dbReference>
<dbReference type="Gene3D" id="2.30.42.10">
    <property type="match status" value="1"/>
</dbReference>
<dbReference type="Pfam" id="PF17820">
    <property type="entry name" value="PDZ_6"/>
    <property type="match status" value="1"/>
</dbReference>
<protein>
    <recommendedName>
        <fullName evidence="12">PDZ domain-containing protein 8</fullName>
    </recommendedName>
</protein>
<dbReference type="Proteomes" id="UP001217089">
    <property type="component" value="Unassembled WGS sequence"/>
</dbReference>
<comment type="subcellular location">
    <subcellularLocation>
        <location evidence="1">Membrane</location>
    </subcellularLocation>
</comment>
<keyword evidence="6" id="KW-1133">Transmembrane helix</keyword>
<evidence type="ECO:0000259" key="9">
    <source>
        <dbReference type="PROSITE" id="PS51847"/>
    </source>
</evidence>
<keyword evidence="5 6" id="KW-0472">Membrane</keyword>
<evidence type="ECO:0000313" key="10">
    <source>
        <dbReference type="EMBL" id="KAJ8298224.1"/>
    </source>
</evidence>
<sequence>MLDAVVVCSFILGIVVTLLLQYLIFRRYLSHQPFQPVRPKQQFPRFTLPQELLKLAKDPEQIGKKESCISFNLICQFLFKELKDTRFLRQWAVRKMNVELSELLTNTTTGKVIDQISVREFSLGNTFPVIKSVAVHNVIVEKDTIEEVDVVVELDYSGGFQLSVDIDLVFSKCTYLSVLVTNLRGSARLRFTRQPCTHWSFLFLEEPRMDFTVESRFGTRPLPQITSLIINQIKRVVRKRHTLPNYKFRYKPFFDKYIPFEPANDIYLHGKKLGQGQLEVTVMECSRLKAMPSDSSIYCTLSVEILRGQATSIGMTFKEDFILEKYEDAVVVDEVIPDSPAGQADLKKGDIIVSVGTSRVTSMKQAKKLFKNAGERFNIRVERPKSKAGQKEPQFSEETLSLKDFDGFEKDDRFEHGDDFVNISLKQCDTDVKQVKEIKDNLPANDRSPQKRLLSVVNTGKALLQRKTKSHPEAAAPVTQNIVKQTLPEDKTENGFHSDVESLSDEEDVCDMKRTREVMSCQNPVWNQKFTFDVDEDHKYLNVCVWCRSPEKLDKHDRVVKPGKEILMGHKTLSLTDVALECLMTLQCDTQQTINLVPPELRAGAR</sequence>
<dbReference type="InterPro" id="IPR036034">
    <property type="entry name" value="PDZ_sf"/>
</dbReference>
<keyword evidence="2" id="KW-0813">Transport</keyword>
<dbReference type="PROSITE" id="PS50106">
    <property type="entry name" value="PDZ"/>
    <property type="match status" value="1"/>
</dbReference>
<dbReference type="PROSITE" id="PS51847">
    <property type="entry name" value="SMP"/>
    <property type="match status" value="1"/>
</dbReference>
<evidence type="ECO:0000256" key="1">
    <source>
        <dbReference type="ARBA" id="ARBA00004370"/>
    </source>
</evidence>
<evidence type="ECO:0000259" key="7">
    <source>
        <dbReference type="PROSITE" id="PS50004"/>
    </source>
</evidence>
<reference evidence="10 11" key="1">
    <citation type="submission" date="2022-12" db="EMBL/GenBank/DDBJ databases">
        <title>Chromosome-level genome of Tegillarca granosa.</title>
        <authorList>
            <person name="Kim J."/>
        </authorList>
    </citation>
    <scope>NUCLEOTIDE SEQUENCE [LARGE SCALE GENOMIC DNA]</scope>
    <source>
        <strain evidence="10">Teg-2019</strain>
        <tissue evidence="10">Adductor muscle</tissue>
    </source>
</reference>
<dbReference type="InterPro" id="IPR001478">
    <property type="entry name" value="PDZ"/>
</dbReference>
<accession>A0ABQ9DYS7</accession>
<evidence type="ECO:0000256" key="3">
    <source>
        <dbReference type="ARBA" id="ARBA00023055"/>
    </source>
</evidence>
<dbReference type="SMART" id="SM00228">
    <property type="entry name" value="PDZ"/>
    <property type="match status" value="1"/>
</dbReference>
<dbReference type="InterPro" id="IPR000008">
    <property type="entry name" value="C2_dom"/>
</dbReference>
<keyword evidence="3" id="KW-0445">Lipid transport</keyword>
<evidence type="ECO:0000259" key="8">
    <source>
        <dbReference type="PROSITE" id="PS50106"/>
    </source>
</evidence>
<proteinExistence type="predicted"/>
<dbReference type="InterPro" id="IPR041489">
    <property type="entry name" value="PDZ_6"/>
</dbReference>
<feature type="domain" description="SMP-LTD" evidence="9">
    <location>
        <begin position="67"/>
        <end position="252"/>
    </location>
</feature>
<name>A0ABQ9DYS7_TEGGR</name>
<evidence type="ECO:0008006" key="12">
    <source>
        <dbReference type="Google" id="ProtNLM"/>
    </source>
</evidence>
<dbReference type="SMART" id="SM00239">
    <property type="entry name" value="C2"/>
    <property type="match status" value="1"/>
</dbReference>
<dbReference type="SUPFAM" id="SSF50156">
    <property type="entry name" value="PDZ domain-like"/>
    <property type="match status" value="1"/>
</dbReference>
<dbReference type="InterPro" id="IPR035892">
    <property type="entry name" value="C2_domain_sf"/>
</dbReference>
<dbReference type="InterPro" id="IPR058801">
    <property type="entry name" value="PDZD8_N"/>
</dbReference>
<dbReference type="Pfam" id="PF00168">
    <property type="entry name" value="C2"/>
    <property type="match status" value="1"/>
</dbReference>
<keyword evidence="11" id="KW-1185">Reference proteome</keyword>
<keyword evidence="6" id="KW-0812">Transmembrane</keyword>
<evidence type="ECO:0000256" key="2">
    <source>
        <dbReference type="ARBA" id="ARBA00022448"/>
    </source>
</evidence>
<dbReference type="Pfam" id="PF26547">
    <property type="entry name" value="PDZD8_N"/>
    <property type="match status" value="1"/>
</dbReference>
<evidence type="ECO:0000313" key="11">
    <source>
        <dbReference type="Proteomes" id="UP001217089"/>
    </source>
</evidence>
<dbReference type="Gene3D" id="2.60.40.150">
    <property type="entry name" value="C2 domain"/>
    <property type="match status" value="1"/>
</dbReference>
<evidence type="ECO:0000256" key="6">
    <source>
        <dbReference type="SAM" id="Phobius"/>
    </source>
</evidence>